<dbReference type="EMBL" id="VSSQ01017120">
    <property type="protein sequence ID" value="MPM59096.1"/>
    <property type="molecule type" value="Genomic_DNA"/>
</dbReference>
<evidence type="ECO:0000259" key="1">
    <source>
        <dbReference type="Pfam" id="PF18765"/>
    </source>
</evidence>
<dbReference type="InterPro" id="IPR043519">
    <property type="entry name" value="NT_sf"/>
</dbReference>
<dbReference type="PANTHER" id="PTHR33933">
    <property type="entry name" value="NUCLEOTIDYLTRANSFERASE"/>
    <property type="match status" value="1"/>
</dbReference>
<reference evidence="2" key="1">
    <citation type="submission" date="2019-08" db="EMBL/GenBank/DDBJ databases">
        <authorList>
            <person name="Kucharzyk K."/>
            <person name="Murdoch R.W."/>
            <person name="Higgins S."/>
            <person name="Loffler F."/>
        </authorList>
    </citation>
    <scope>NUCLEOTIDE SEQUENCE</scope>
</reference>
<feature type="domain" description="Polymerase beta nucleotidyltransferase" evidence="1">
    <location>
        <begin position="9"/>
        <end position="67"/>
    </location>
</feature>
<sequence length="106" mass="12558">MNRKQLIINKIVKLAQANFPNSEIFLYGSRARDDSRKDSDWDLLVLLNTTLLPFSNEQQILDDFYELELESGEIFSPLIYTKSDWENKHFFTPLYENIQNEGIRIK</sequence>
<dbReference type="InterPro" id="IPR052548">
    <property type="entry name" value="Type_VII_TA_antitoxin"/>
</dbReference>
<dbReference type="PANTHER" id="PTHR33933:SF1">
    <property type="entry name" value="PROTEIN ADENYLYLTRANSFERASE MNTA-RELATED"/>
    <property type="match status" value="1"/>
</dbReference>
<protein>
    <recommendedName>
        <fullName evidence="1">Polymerase beta nucleotidyltransferase domain-containing protein</fullName>
    </recommendedName>
</protein>
<dbReference type="CDD" id="cd05403">
    <property type="entry name" value="NT_KNTase_like"/>
    <property type="match status" value="1"/>
</dbReference>
<dbReference type="InterPro" id="IPR041633">
    <property type="entry name" value="Polbeta"/>
</dbReference>
<evidence type="ECO:0000313" key="2">
    <source>
        <dbReference type="EMBL" id="MPM59096.1"/>
    </source>
</evidence>
<dbReference type="Gene3D" id="3.30.460.10">
    <property type="entry name" value="Beta Polymerase, domain 2"/>
    <property type="match status" value="1"/>
</dbReference>
<gene>
    <name evidence="2" type="ORF">SDC9_105934</name>
</gene>
<dbReference type="Pfam" id="PF18765">
    <property type="entry name" value="Polbeta"/>
    <property type="match status" value="1"/>
</dbReference>
<name>A0A645B211_9ZZZZ</name>
<proteinExistence type="predicted"/>
<comment type="caution">
    <text evidence="2">The sequence shown here is derived from an EMBL/GenBank/DDBJ whole genome shotgun (WGS) entry which is preliminary data.</text>
</comment>
<dbReference type="AlphaFoldDB" id="A0A645B211"/>
<organism evidence="2">
    <name type="scientific">bioreactor metagenome</name>
    <dbReference type="NCBI Taxonomy" id="1076179"/>
    <lineage>
        <taxon>unclassified sequences</taxon>
        <taxon>metagenomes</taxon>
        <taxon>ecological metagenomes</taxon>
    </lineage>
</organism>
<dbReference type="SUPFAM" id="SSF81301">
    <property type="entry name" value="Nucleotidyltransferase"/>
    <property type="match status" value="1"/>
</dbReference>
<accession>A0A645B211</accession>